<dbReference type="EC" id="2.1.1.-" evidence="6"/>
<name>A0A0R1F3F4_LACZE</name>
<dbReference type="InterPro" id="IPR050078">
    <property type="entry name" value="Ribosomal_L11_MeTrfase_PrmA"/>
</dbReference>
<evidence type="ECO:0000256" key="4">
    <source>
        <dbReference type="ARBA" id="ARBA00022679"/>
    </source>
</evidence>
<dbReference type="Pfam" id="PF06325">
    <property type="entry name" value="PrmA"/>
    <property type="match status" value="1"/>
</dbReference>
<dbReference type="GO" id="GO:0016279">
    <property type="term" value="F:protein-lysine N-methyltransferase activity"/>
    <property type="evidence" value="ECO:0007669"/>
    <property type="project" value="RHEA"/>
</dbReference>
<dbReference type="HAMAP" id="MF_00735">
    <property type="entry name" value="Methyltr_PrmA"/>
    <property type="match status" value="1"/>
</dbReference>
<reference evidence="7 8" key="1">
    <citation type="journal article" date="2015" name="Genome Announc.">
        <title>Expanding the biotechnology potential of lactobacilli through comparative genomics of 213 strains and associated genera.</title>
        <authorList>
            <person name="Sun Z."/>
            <person name="Harris H.M."/>
            <person name="McCann A."/>
            <person name="Guo C."/>
            <person name="Argimon S."/>
            <person name="Zhang W."/>
            <person name="Yang X."/>
            <person name="Jeffery I.B."/>
            <person name="Cooney J.C."/>
            <person name="Kagawa T.F."/>
            <person name="Liu W."/>
            <person name="Song Y."/>
            <person name="Salvetti E."/>
            <person name="Wrobel A."/>
            <person name="Rasinkangas P."/>
            <person name="Parkhill J."/>
            <person name="Rea M.C."/>
            <person name="O'Sullivan O."/>
            <person name="Ritari J."/>
            <person name="Douillard F.P."/>
            <person name="Paul Ross R."/>
            <person name="Yang R."/>
            <person name="Briner A.E."/>
            <person name="Felis G.E."/>
            <person name="de Vos W.M."/>
            <person name="Barrangou R."/>
            <person name="Klaenhammer T.R."/>
            <person name="Caufield P.W."/>
            <person name="Cui Y."/>
            <person name="Zhang H."/>
            <person name="O'Toole P.W."/>
        </authorList>
    </citation>
    <scope>NUCLEOTIDE SEQUENCE [LARGE SCALE GENOMIC DNA]</scope>
    <source>
        <strain evidence="7 8">DSM 20178</strain>
    </source>
</reference>
<dbReference type="InterPro" id="IPR004498">
    <property type="entry name" value="Ribosomal_PrmA_MeTrfase"/>
</dbReference>
<comment type="function">
    <text evidence="6">Methylates ribosomal protein L11.</text>
</comment>
<keyword evidence="3 6" id="KW-0489">Methyltransferase</keyword>
<evidence type="ECO:0000256" key="1">
    <source>
        <dbReference type="ARBA" id="ARBA00009741"/>
    </source>
</evidence>
<evidence type="ECO:0000256" key="2">
    <source>
        <dbReference type="ARBA" id="ARBA00022490"/>
    </source>
</evidence>
<protein>
    <recommendedName>
        <fullName evidence="6">Ribosomal protein L11 methyltransferase</fullName>
        <shortName evidence="6">L11 Mtase</shortName>
        <ecNumber evidence="6">2.1.1.-</ecNumber>
    </recommendedName>
</protein>
<dbReference type="EMBL" id="AZCT01000001">
    <property type="protein sequence ID" value="KRK13634.1"/>
    <property type="molecule type" value="Genomic_DNA"/>
</dbReference>
<dbReference type="GO" id="GO:0005840">
    <property type="term" value="C:ribosome"/>
    <property type="evidence" value="ECO:0007669"/>
    <property type="project" value="UniProtKB-KW"/>
</dbReference>
<comment type="caution">
    <text evidence="7">The sequence shown here is derived from an EMBL/GenBank/DDBJ whole genome shotgun (WGS) entry which is preliminary data.</text>
</comment>
<dbReference type="GO" id="GO:0005737">
    <property type="term" value="C:cytoplasm"/>
    <property type="evidence" value="ECO:0007669"/>
    <property type="project" value="UniProtKB-SubCell"/>
</dbReference>
<dbReference type="Gene3D" id="3.40.50.150">
    <property type="entry name" value="Vaccinia Virus protein VP39"/>
    <property type="match status" value="1"/>
</dbReference>
<feature type="binding site" evidence="6">
    <location>
        <position position="207"/>
    </location>
    <ligand>
        <name>S-adenosyl-L-methionine</name>
        <dbReference type="ChEBI" id="CHEBI:59789"/>
    </ligand>
</feature>
<dbReference type="InterPro" id="IPR029063">
    <property type="entry name" value="SAM-dependent_MTases_sf"/>
</dbReference>
<dbReference type="eggNOG" id="COG2264">
    <property type="taxonomic scope" value="Bacteria"/>
</dbReference>
<comment type="catalytic activity">
    <reaction evidence="6">
        <text>L-lysyl-[protein] + 3 S-adenosyl-L-methionine = N(6),N(6),N(6)-trimethyl-L-lysyl-[protein] + 3 S-adenosyl-L-homocysteine + 3 H(+)</text>
        <dbReference type="Rhea" id="RHEA:54192"/>
        <dbReference type="Rhea" id="RHEA-COMP:9752"/>
        <dbReference type="Rhea" id="RHEA-COMP:13826"/>
        <dbReference type="ChEBI" id="CHEBI:15378"/>
        <dbReference type="ChEBI" id="CHEBI:29969"/>
        <dbReference type="ChEBI" id="CHEBI:57856"/>
        <dbReference type="ChEBI" id="CHEBI:59789"/>
        <dbReference type="ChEBI" id="CHEBI:61961"/>
    </reaction>
</comment>
<keyword evidence="7" id="KW-0687">Ribonucleoprotein</keyword>
<proteinExistence type="inferred from homology"/>
<dbReference type="PATRIC" id="fig|1423816.3.peg.195"/>
<dbReference type="PIRSF" id="PIRSF000401">
    <property type="entry name" value="RPL11_MTase"/>
    <property type="match status" value="1"/>
</dbReference>
<comment type="similarity">
    <text evidence="1 6">Belongs to the methyltransferase superfamily. PrmA family.</text>
</comment>
<feature type="binding site" evidence="6">
    <location>
        <position position="249"/>
    </location>
    <ligand>
        <name>S-adenosyl-L-methionine</name>
        <dbReference type="ChEBI" id="CHEBI:59789"/>
    </ligand>
</feature>
<evidence type="ECO:0000256" key="5">
    <source>
        <dbReference type="ARBA" id="ARBA00022691"/>
    </source>
</evidence>
<gene>
    <name evidence="6" type="primary">prmA</name>
    <name evidence="7" type="ORF">FD51_GL000192</name>
</gene>
<dbReference type="AlphaFoldDB" id="A0A0R1F3F4"/>
<dbReference type="PANTHER" id="PTHR43648:SF1">
    <property type="entry name" value="ELECTRON TRANSFER FLAVOPROTEIN BETA SUBUNIT LYSINE METHYLTRANSFERASE"/>
    <property type="match status" value="1"/>
</dbReference>
<evidence type="ECO:0000313" key="7">
    <source>
        <dbReference type="EMBL" id="KRK13634.1"/>
    </source>
</evidence>
<organism evidence="7 8">
    <name type="scientific">Lacticaseibacillus zeae DSM 20178 = KCTC 3804</name>
    <dbReference type="NCBI Taxonomy" id="1423816"/>
    <lineage>
        <taxon>Bacteria</taxon>
        <taxon>Bacillati</taxon>
        <taxon>Bacillota</taxon>
        <taxon>Bacilli</taxon>
        <taxon>Lactobacillales</taxon>
        <taxon>Lactobacillaceae</taxon>
        <taxon>Lacticaseibacillus</taxon>
    </lineage>
</organism>
<dbReference type="GO" id="GO:0032259">
    <property type="term" value="P:methylation"/>
    <property type="evidence" value="ECO:0007669"/>
    <property type="project" value="UniProtKB-KW"/>
</dbReference>
<dbReference type="SUPFAM" id="SSF53335">
    <property type="entry name" value="S-adenosyl-L-methionine-dependent methyltransferases"/>
    <property type="match status" value="1"/>
</dbReference>
<dbReference type="Proteomes" id="UP000051984">
    <property type="component" value="Unassembled WGS sequence"/>
</dbReference>
<feature type="binding site" evidence="6">
    <location>
        <position position="185"/>
    </location>
    <ligand>
        <name>S-adenosyl-L-methionine</name>
        <dbReference type="ChEBI" id="CHEBI:59789"/>
    </ligand>
</feature>
<keyword evidence="4 6" id="KW-0808">Transferase</keyword>
<dbReference type="NCBIfam" id="TIGR00406">
    <property type="entry name" value="prmA"/>
    <property type="match status" value="1"/>
</dbReference>
<dbReference type="CDD" id="cd02440">
    <property type="entry name" value="AdoMet_MTases"/>
    <property type="match status" value="1"/>
</dbReference>
<sequence length="317" mass="34198">MNNDWTALTVTTSTEAIEAVSNILMEAGAEGIQIKDAADFKKATIDAHGTWFDPTTIPHLASGAQVIGYFDPATSLIEQRDHIASQVKALKQFGLDPGAATVTLTDVRQADWANVWKQYYHPLRVTRFLTIVPKWEQYTPEQNGEIVLTLDPGMAFGTGTHPTTQLMLELLESVVRGGETMIDVGTGSGILAIAAERLGASRILATDVDDVAVKNAQSNIELNPVSHITVKANDLLQGITMSADLIVANILAEVLVPLIPQVRERLKSKGHFLLSGIIVDKAALITQTLQANGFTIAQRREAGGWVALDAVIPDEDD</sequence>
<evidence type="ECO:0000256" key="6">
    <source>
        <dbReference type="HAMAP-Rule" id="MF_00735"/>
    </source>
</evidence>
<keyword evidence="2 6" id="KW-0963">Cytoplasm</keyword>
<dbReference type="RefSeq" id="WP_010488160.1">
    <property type="nucleotide sequence ID" value="NZ_AZCT01000001.1"/>
</dbReference>
<feature type="binding site" evidence="6">
    <location>
        <position position="164"/>
    </location>
    <ligand>
        <name>S-adenosyl-L-methionine</name>
        <dbReference type="ChEBI" id="CHEBI:59789"/>
    </ligand>
</feature>
<evidence type="ECO:0000313" key="8">
    <source>
        <dbReference type="Proteomes" id="UP000051984"/>
    </source>
</evidence>
<evidence type="ECO:0000256" key="3">
    <source>
        <dbReference type="ARBA" id="ARBA00022603"/>
    </source>
</evidence>
<keyword evidence="5 6" id="KW-0949">S-adenosyl-L-methionine</keyword>
<accession>A0A0R1F3F4</accession>
<comment type="subcellular location">
    <subcellularLocation>
        <location evidence="6">Cytoplasm</location>
    </subcellularLocation>
</comment>
<keyword evidence="7" id="KW-0689">Ribosomal protein</keyword>
<dbReference type="PANTHER" id="PTHR43648">
    <property type="entry name" value="ELECTRON TRANSFER FLAVOPROTEIN BETA SUBUNIT LYSINE METHYLTRANSFERASE"/>
    <property type="match status" value="1"/>
</dbReference>